<proteinExistence type="predicted"/>
<organism evidence="4 5">
    <name type="scientific">Sugiyamaella lignohabitans</name>
    <dbReference type="NCBI Taxonomy" id="796027"/>
    <lineage>
        <taxon>Eukaryota</taxon>
        <taxon>Fungi</taxon>
        <taxon>Dikarya</taxon>
        <taxon>Ascomycota</taxon>
        <taxon>Saccharomycotina</taxon>
        <taxon>Dipodascomycetes</taxon>
        <taxon>Dipodascales</taxon>
        <taxon>Trichomonascaceae</taxon>
        <taxon>Sugiyamaella</taxon>
    </lineage>
</organism>
<sequence length="498" mass="55972">MSFLFGRSTNGSSTQKYKSSQFGPRTAGIHNKSHMSTQSHSGASGLLNRTTGFNSHDTSSSLTEEDDFEIITMEDALPDVETTDQEVPFGRKFGKKYFGFGEKVRNLNHGSFGAIPNAVLDARVRHMKDIQLFPDPFFKTGIFNQIAPIRKQVAELVDADPDNLVFVTNATTAVNTILRSYPFKKGDTFIICNTIYGSCRNTIQFLQDRVGVKVVELTFTYPMNHAEILDLFTSAIDSYENVRMAFFDTVSSMPAATIPWEELCHICRDRGVLSMVDGAHAIGLIPLSLRTARPDFFTSNLHKWLFTPNSVALLYVDRSQHHYVHSLPVSAVYLDDNTTLSGDKEQSRLADTFLYTGTIDYSAILTIPDSIKFRNEVCGGEERIRQYCTDLATRGGALVAKEFGTEILSGKEDNLITSMVTVALPYNPADSPSLQGEINGKYIEYIIREWNTFVPISYYKGQWWSRWSAQVYVDIDDFKYGIRAVLNTLEYLKSLGYK</sequence>
<dbReference type="Pfam" id="PF00266">
    <property type="entry name" value="Aminotran_5"/>
    <property type="match status" value="1"/>
</dbReference>
<dbReference type="OrthoDB" id="5978656at2759"/>
<keyword evidence="1" id="KW-0663">Pyridoxal phosphate</keyword>
<feature type="region of interest" description="Disordered" evidence="2">
    <location>
        <begin position="1"/>
        <end position="65"/>
    </location>
</feature>
<evidence type="ECO:0000313" key="5">
    <source>
        <dbReference type="Proteomes" id="UP000189580"/>
    </source>
</evidence>
<evidence type="ECO:0000259" key="3">
    <source>
        <dbReference type="Pfam" id="PF00266"/>
    </source>
</evidence>
<accession>A0A167EKX9</accession>
<dbReference type="InterPro" id="IPR000192">
    <property type="entry name" value="Aminotrans_V_dom"/>
</dbReference>
<dbReference type="InterPro" id="IPR015424">
    <property type="entry name" value="PyrdxlP-dep_Trfase"/>
</dbReference>
<dbReference type="AlphaFoldDB" id="A0A167EKX9"/>
<dbReference type="Gene3D" id="3.90.1150.10">
    <property type="entry name" value="Aspartate Aminotransferase, domain 1"/>
    <property type="match status" value="1"/>
</dbReference>
<dbReference type="GeneID" id="30037370"/>
<dbReference type="SUPFAM" id="SSF53383">
    <property type="entry name" value="PLP-dependent transferases"/>
    <property type="match status" value="1"/>
</dbReference>
<evidence type="ECO:0000313" key="4">
    <source>
        <dbReference type="EMBL" id="ANB14198.1"/>
    </source>
</evidence>
<protein>
    <recommendedName>
        <fullName evidence="3">Aminotransferase class V domain-containing protein</fullName>
    </recommendedName>
</protein>
<gene>
    <name evidence="4" type="ORF">AWJ20_5159</name>
</gene>
<evidence type="ECO:0000256" key="2">
    <source>
        <dbReference type="SAM" id="MobiDB-lite"/>
    </source>
</evidence>
<feature type="compositionally biased region" description="Polar residues" evidence="2">
    <location>
        <begin position="34"/>
        <end position="62"/>
    </location>
</feature>
<dbReference type="InterPro" id="IPR015422">
    <property type="entry name" value="PyrdxlP-dep_Trfase_small"/>
</dbReference>
<dbReference type="InterPro" id="IPR015421">
    <property type="entry name" value="PyrdxlP-dep_Trfase_major"/>
</dbReference>
<feature type="domain" description="Aminotransferase class V" evidence="3">
    <location>
        <begin position="144"/>
        <end position="393"/>
    </location>
</feature>
<dbReference type="Gene3D" id="3.40.640.10">
    <property type="entry name" value="Type I PLP-dependent aspartate aminotransferase-like (Major domain)"/>
    <property type="match status" value="1"/>
</dbReference>
<dbReference type="EMBL" id="CP014502">
    <property type="protein sequence ID" value="ANB14198.1"/>
    <property type="molecule type" value="Genomic_DNA"/>
</dbReference>
<evidence type="ECO:0000256" key="1">
    <source>
        <dbReference type="ARBA" id="ARBA00022898"/>
    </source>
</evidence>
<name>A0A167EKX9_9ASCO</name>
<keyword evidence="5" id="KW-1185">Reference proteome</keyword>
<dbReference type="Proteomes" id="UP000189580">
    <property type="component" value="Chromosome d"/>
</dbReference>
<dbReference type="PANTHER" id="PTHR43092:SF2">
    <property type="entry name" value="HERCYNYLCYSTEINE SULFOXIDE LYASE"/>
    <property type="match status" value="1"/>
</dbReference>
<dbReference type="RefSeq" id="XP_018736675.1">
    <property type="nucleotide sequence ID" value="XM_018882282.1"/>
</dbReference>
<dbReference type="PANTHER" id="PTHR43092">
    <property type="entry name" value="L-CYSTEINE DESULFHYDRASE"/>
    <property type="match status" value="1"/>
</dbReference>
<feature type="compositionally biased region" description="Polar residues" evidence="2">
    <location>
        <begin position="7"/>
        <end position="23"/>
    </location>
</feature>
<reference evidence="4 5" key="1">
    <citation type="submission" date="2016-02" db="EMBL/GenBank/DDBJ databases">
        <title>Complete genome sequence and transcriptome regulation of the pentose utilising yeast Sugiyamaella lignohabitans.</title>
        <authorList>
            <person name="Bellasio M."/>
            <person name="Peymann A."/>
            <person name="Valli M."/>
            <person name="Sipitzky M."/>
            <person name="Graf A."/>
            <person name="Sauer M."/>
            <person name="Marx H."/>
            <person name="Mattanovich D."/>
        </authorList>
    </citation>
    <scope>NUCLEOTIDE SEQUENCE [LARGE SCALE GENOMIC DNA]</scope>
    <source>
        <strain evidence="4 5">CBS 10342</strain>
    </source>
</reference>
<dbReference type="KEGG" id="slb:AWJ20_5159"/>